<keyword evidence="5 6" id="KW-0472">Membrane</keyword>
<keyword evidence="3 6" id="KW-0812">Transmembrane</keyword>
<evidence type="ECO:0000256" key="1">
    <source>
        <dbReference type="ARBA" id="ARBA00004651"/>
    </source>
</evidence>
<gene>
    <name evidence="8" type="ORF">ACCQ41_00075</name>
</gene>
<dbReference type="InterPro" id="IPR015414">
    <property type="entry name" value="TMEM64"/>
</dbReference>
<dbReference type="RefSeq" id="WP_410030463.1">
    <property type="nucleotide sequence ID" value="NZ_JBGMEI010000001.1"/>
</dbReference>
<evidence type="ECO:0000256" key="5">
    <source>
        <dbReference type="ARBA" id="ARBA00023136"/>
    </source>
</evidence>
<keyword evidence="9" id="KW-1185">Reference proteome</keyword>
<dbReference type="InterPro" id="IPR032816">
    <property type="entry name" value="VTT_dom"/>
</dbReference>
<comment type="subcellular location">
    <subcellularLocation>
        <location evidence="1 6">Cell membrane</location>
        <topology evidence="1 6">Multi-pass membrane protein</topology>
    </subcellularLocation>
</comment>
<evidence type="ECO:0000313" key="8">
    <source>
        <dbReference type="EMBL" id="MFO3664657.1"/>
    </source>
</evidence>
<feature type="transmembrane region" description="Helical" evidence="6">
    <location>
        <begin position="190"/>
        <end position="211"/>
    </location>
</feature>
<protein>
    <recommendedName>
        <fullName evidence="6">TVP38/TMEM64 family membrane protein</fullName>
    </recommendedName>
</protein>
<dbReference type="Proteomes" id="UP001637996">
    <property type="component" value="Unassembled WGS sequence"/>
</dbReference>
<evidence type="ECO:0000256" key="4">
    <source>
        <dbReference type="ARBA" id="ARBA00022989"/>
    </source>
</evidence>
<feature type="transmembrane region" description="Helical" evidence="6">
    <location>
        <begin position="128"/>
        <end position="145"/>
    </location>
</feature>
<evidence type="ECO:0000313" key="9">
    <source>
        <dbReference type="Proteomes" id="UP001637996"/>
    </source>
</evidence>
<evidence type="ECO:0000259" key="7">
    <source>
        <dbReference type="Pfam" id="PF09335"/>
    </source>
</evidence>
<evidence type="ECO:0000256" key="3">
    <source>
        <dbReference type="ARBA" id="ARBA00022692"/>
    </source>
</evidence>
<evidence type="ECO:0000256" key="6">
    <source>
        <dbReference type="RuleBase" id="RU366058"/>
    </source>
</evidence>
<feature type="transmembrane region" description="Helical" evidence="6">
    <location>
        <begin position="157"/>
        <end position="178"/>
    </location>
</feature>
<dbReference type="PANTHER" id="PTHR12677">
    <property type="entry name" value="GOLGI APPARATUS MEMBRANE PROTEIN TVP38-RELATED"/>
    <property type="match status" value="1"/>
</dbReference>
<feature type="transmembrane region" description="Helical" evidence="6">
    <location>
        <begin position="6"/>
        <end position="24"/>
    </location>
</feature>
<keyword evidence="4 6" id="KW-1133">Transmembrane helix</keyword>
<reference evidence="8 9" key="1">
    <citation type="journal article" date="2025" name="Anaerobe">
        <title>Description of Anaerococcus kampingiae sp. nov., Anaerococcus groningensis sp. nov., Anaerococcus martiniensis sp. nov., and Anaerococcus cruorum sp. nov., isolated from human clinical specimens.</title>
        <authorList>
            <person name="Boiten K.E."/>
            <person name="Meijer J."/>
            <person name="van Wezel E.M."/>
            <person name="Veloo A.C.M."/>
        </authorList>
    </citation>
    <scope>NUCLEOTIDE SEQUENCE [LARGE SCALE GENOMIC DNA]</scope>
    <source>
        <strain evidence="8 9">ENR0831</strain>
    </source>
</reference>
<feature type="domain" description="VTT" evidence="7">
    <location>
        <begin position="59"/>
        <end position="180"/>
    </location>
</feature>
<dbReference type="Pfam" id="PF09335">
    <property type="entry name" value="VTT_dom"/>
    <property type="match status" value="1"/>
</dbReference>
<feature type="transmembrane region" description="Helical" evidence="6">
    <location>
        <begin position="78"/>
        <end position="95"/>
    </location>
</feature>
<comment type="similarity">
    <text evidence="6">Belongs to the TVP38/TMEM64 family.</text>
</comment>
<accession>A0ABW9M595</accession>
<dbReference type="EMBL" id="JBGMEI010000001">
    <property type="protein sequence ID" value="MFO3664657.1"/>
    <property type="molecule type" value="Genomic_DNA"/>
</dbReference>
<feature type="transmembrane region" description="Helical" evidence="6">
    <location>
        <begin position="45"/>
        <end position="72"/>
    </location>
</feature>
<evidence type="ECO:0000256" key="2">
    <source>
        <dbReference type="ARBA" id="ARBA00022475"/>
    </source>
</evidence>
<proteinExistence type="inferred from homology"/>
<name>A0ABW9M595_9FIRM</name>
<sequence>MKNTKRIYNVIKAILVIALIFWVNKTINIDILQAKIESYGALAPIIYIIAFTILPVFLFPTLSLVIVGGTLFGFLNGLIYTTIGVATNTSLMYLISNKYAKDKVYNALKDKLPDQYLNLIYTKDQKKLITTFIIFRLVPAVPYIFENYLAGLTEIKFVPFLLTTIISVIPGTLVYLNVGTNITDVGSKEFITSVIILVAFTVFTLIGKKIYDKRHGNNNNSDL</sequence>
<comment type="caution">
    <text evidence="8">The sequence shown here is derived from an EMBL/GenBank/DDBJ whole genome shotgun (WGS) entry which is preliminary data.</text>
</comment>
<dbReference type="PANTHER" id="PTHR12677:SF59">
    <property type="entry name" value="GOLGI APPARATUS MEMBRANE PROTEIN TVP38-RELATED"/>
    <property type="match status" value="1"/>
</dbReference>
<organism evidence="8 9">
    <name type="scientific">Anaerococcus martiniensis</name>
    <dbReference type="NCBI Taxonomy" id="3115615"/>
    <lineage>
        <taxon>Bacteria</taxon>
        <taxon>Bacillati</taxon>
        <taxon>Bacillota</taxon>
        <taxon>Tissierellia</taxon>
        <taxon>Tissierellales</taxon>
        <taxon>Peptoniphilaceae</taxon>
        <taxon>Anaerococcus</taxon>
    </lineage>
</organism>
<keyword evidence="2 6" id="KW-1003">Cell membrane</keyword>